<dbReference type="STRING" id="1620.IV67_GL001555"/>
<feature type="region of interest" description="Disordered" evidence="3">
    <location>
        <begin position="1016"/>
        <end position="1035"/>
    </location>
</feature>
<feature type="coiled-coil region" evidence="2">
    <location>
        <begin position="63"/>
        <end position="118"/>
    </location>
</feature>
<keyword evidence="2" id="KW-0175">Coiled coil</keyword>
<dbReference type="InterPro" id="IPR010090">
    <property type="entry name" value="Phage_tape_meas"/>
</dbReference>
<evidence type="ECO:0000256" key="2">
    <source>
        <dbReference type="SAM" id="Coils"/>
    </source>
</evidence>
<dbReference type="Proteomes" id="UP000051673">
    <property type="component" value="Unassembled WGS sequence"/>
</dbReference>
<protein>
    <submittedName>
        <fullName evidence="5">Phage tail tape measure protein</fullName>
    </submittedName>
</protein>
<evidence type="ECO:0000256" key="1">
    <source>
        <dbReference type="ARBA" id="ARBA00022612"/>
    </source>
</evidence>
<dbReference type="PATRIC" id="fig|1620.3.peg.1589"/>
<sequence>MITREMATKLTMDTSNAQNALRDFQREATMATREWKTTTTQLKAAGDYAGAAAERYKGLGDSVNNQQQKIKMLRESLENVNTSTKKGATLYNYLQKELEKAERQLGSFNGQQKRAEEANRYYQSGLAELNQKLNRNTDIMRIREQRLQAQGRAEGAARVHVEGLKNSQESLSDVLKIQEGELNRVSRQSGKNSDAYHLQAMRVEETKKRLAETTTELRHYQSGLAGGEVKIKELNAELSQNNDLFRANTQRLEAEGQHNLALQTKLAGTKNAYASQSRELTEQRSQLKRLELAEDSSRNSIAKQRTEVAKSEAKLAGYGKEIRVVQKEVDHLSPFGFTKMGQGMNSLYRTSNKTFDSMQRGFQKVRSGALSAAIGIGAVSAASLKGAEMASELENQYKTTFNLLVTGGEKASEAQRNVNKMQAEGKRMSVEYGVSQAKIADGYQELVKRGYTSEQSLGAMKTMLQGAKASGDDFTDVVHNSTAALESFGKKTDSVAGMAKNTKEVVNKMAYAADLTATDFHNMGKAMEYVGATAHGAGVDIGDTASAIGVLSNNGIEADKAGTGLRKVLNSLISPSKAATDSLKSMGLSTDDFTDKQGKMKSMTDIFGLLNKHSEDMSKSEKMDVFHNLFGTTGQQAGIVLAENASSLGELNEKVKESADGQGYVARLANKNMGSVKNQMAQFKEAGNATLIMIGKEMLPVLREASIQMVKTFDSKDGQEGLKTLAKGVGFLAKTTADFAGFLGSHKNEVEAFGIALGAMWGIRKVGQFISLVKDAKTALLELKTVGAAMNLMGGSGVNMTGKGAKAISTPKATGATMATQSIGAVGTSDIGAIESVATKAAPSVGKVMMKATATGVGGGVAAGLMEATNNKPLHEKVGGTIGGGVGTAAGMAIGGPLGAVLGGIVGQKSGELLGDAIQRGVNKKPIKPKMSKDTQTADMKRLGRVYQDTIDGINRKLFLDPKLNTKSLERDQKTLESTYKKMSREIDNFYKNKQKNSKKDLDVLVKNGAMTQKEEDAILKKSKKSDDKQRSQKQKLLGNVKKDTDNYYKQLNKIQSGQTAKLQDIEKKYGKNSKQYKDEQHREELKANKDYQKKVEADQVKLGKNINKTVRASSVKQQDILNDLKKKKSKISHEEMKKAISDSNKEKNVQIKNADETYKKAKSSAEKKRDETIKAADKEYYENGSISKKQHDDIVGKANDTYKESVNKANKQKNETIDHATEQHEKVVDQATKQAGEHKDAVDDETGNVLTGWSNMQSGLADTVNDITEGINAVLKFIDKDHPGHIPKWTPTNYVSAKVGKRGKYAQAAYATGTQGIPTDELALVGEEGFELAHHPQKGIFALGTSGPEIRDLQAGTSILPHDLSKQFMAMTTGLPAHKDGVGGFIGDAFDFTKKMFKDVESMVGKGAKSVLNSIEDMAGVKPFLSSLKEGTALEGIGRGSINMVTDAALKKLKGVFDKAEKSINSKDIGAGGNWRSQIEKAAKEAKVTLGPGDMNAIMARINKESGGKQNIKQQIHDINSENGNPAQGLLQYIPPTFKSWAVSGHTNILSGYDQLMAMFNDSNWASDIRMPGGWGPTGHRRLENGGLTTKHQMVEISENNQPEMTIPLSKMKSSRGYELLGQTVAMFANRDNMQNMNGANESEISVLNKKFDSIMRYLATIAENTEKQMDTKVYMNPNEAYQQQSKDQSKANWQNLNIGLEGGI</sequence>
<proteinExistence type="predicted"/>
<gene>
    <name evidence="5" type="ORF">IV67_GL001555</name>
</gene>
<dbReference type="PANTHER" id="PTHR37813">
    <property type="entry name" value="FELS-2 PROPHAGE PROTEIN"/>
    <property type="match status" value="1"/>
</dbReference>
<feature type="domain" description="Phage tail tape measure protein" evidence="4">
    <location>
        <begin position="424"/>
        <end position="631"/>
    </location>
</feature>
<organism evidence="5 6">
    <name type="scientific">Weissella minor</name>
    <dbReference type="NCBI Taxonomy" id="1620"/>
    <lineage>
        <taxon>Bacteria</taxon>
        <taxon>Bacillati</taxon>
        <taxon>Bacillota</taxon>
        <taxon>Bacilli</taxon>
        <taxon>Lactobacillales</taxon>
        <taxon>Lactobacillaceae</taxon>
        <taxon>Weissella</taxon>
    </lineage>
</organism>
<dbReference type="PANTHER" id="PTHR37813:SF1">
    <property type="entry name" value="FELS-2 PROPHAGE PROTEIN"/>
    <property type="match status" value="1"/>
</dbReference>
<reference evidence="5 6" key="1">
    <citation type="journal article" date="2015" name="Genome Announc.">
        <title>Expanding the biotechnology potential of lactobacilli through comparative genomics of 213 strains and associated genera.</title>
        <authorList>
            <person name="Sun Z."/>
            <person name="Harris H.M."/>
            <person name="McCann A."/>
            <person name="Guo C."/>
            <person name="Argimon S."/>
            <person name="Zhang W."/>
            <person name="Yang X."/>
            <person name="Jeffery I.B."/>
            <person name="Cooney J.C."/>
            <person name="Kagawa T.F."/>
            <person name="Liu W."/>
            <person name="Song Y."/>
            <person name="Salvetti E."/>
            <person name="Wrobel A."/>
            <person name="Rasinkangas P."/>
            <person name="Parkhill J."/>
            <person name="Rea M.C."/>
            <person name="O'Sullivan O."/>
            <person name="Ritari J."/>
            <person name="Douillard F.P."/>
            <person name="Paul Ross R."/>
            <person name="Yang R."/>
            <person name="Briner A.E."/>
            <person name="Felis G.E."/>
            <person name="de Vos W.M."/>
            <person name="Barrangou R."/>
            <person name="Klaenhammer T.R."/>
            <person name="Caufield P.W."/>
            <person name="Cui Y."/>
            <person name="Zhang H."/>
            <person name="O'Toole P.W."/>
        </authorList>
    </citation>
    <scope>NUCLEOTIDE SEQUENCE [LARGE SCALE GENOMIC DNA]</scope>
    <source>
        <strain evidence="5 6">DSM 20014</strain>
    </source>
</reference>
<evidence type="ECO:0000256" key="3">
    <source>
        <dbReference type="SAM" id="MobiDB-lite"/>
    </source>
</evidence>
<dbReference type="Pfam" id="PF10145">
    <property type="entry name" value="PhageMin_Tail"/>
    <property type="match status" value="1"/>
</dbReference>
<name>A0A0R2JJQ1_9LACO</name>
<dbReference type="SUPFAM" id="SSF57997">
    <property type="entry name" value="Tropomyosin"/>
    <property type="match status" value="1"/>
</dbReference>
<evidence type="ECO:0000313" key="5">
    <source>
        <dbReference type="EMBL" id="KRN77499.1"/>
    </source>
</evidence>
<comment type="caution">
    <text evidence="5">The sequence shown here is derived from an EMBL/GenBank/DDBJ whole genome shotgun (WGS) entry which is preliminary data.</text>
</comment>
<dbReference type="EMBL" id="JQCD01000018">
    <property type="protein sequence ID" value="KRN77499.1"/>
    <property type="molecule type" value="Genomic_DNA"/>
</dbReference>
<keyword evidence="1" id="KW-1188">Viral release from host cell</keyword>
<evidence type="ECO:0000259" key="4">
    <source>
        <dbReference type="Pfam" id="PF10145"/>
    </source>
</evidence>
<feature type="compositionally biased region" description="Basic and acidic residues" evidence="3">
    <location>
        <begin position="1016"/>
        <end position="1031"/>
    </location>
</feature>
<feature type="coiled-coil region" evidence="2">
    <location>
        <begin position="235"/>
        <end position="293"/>
    </location>
</feature>
<evidence type="ECO:0000313" key="6">
    <source>
        <dbReference type="Proteomes" id="UP000051673"/>
    </source>
</evidence>
<dbReference type="NCBIfam" id="TIGR01760">
    <property type="entry name" value="tape_meas_TP901"/>
    <property type="match status" value="1"/>
</dbReference>
<feature type="coiled-coil region" evidence="2">
    <location>
        <begin position="1145"/>
        <end position="1172"/>
    </location>
</feature>
<accession>A0A0R2JJQ1</accession>
<dbReference type="CDD" id="cd13402">
    <property type="entry name" value="LT_TF-like"/>
    <property type="match status" value="1"/>
</dbReference>
<keyword evidence="6" id="KW-1185">Reference proteome</keyword>